<feature type="non-terminal residue" evidence="3">
    <location>
        <position position="224"/>
    </location>
</feature>
<dbReference type="Proteomes" id="UP000289340">
    <property type="component" value="Chromosome 18"/>
</dbReference>
<dbReference type="GO" id="GO:0009451">
    <property type="term" value="P:RNA modification"/>
    <property type="evidence" value="ECO:0007669"/>
    <property type="project" value="InterPro"/>
</dbReference>
<gene>
    <name evidence="3" type="ORF">D0Y65_047494</name>
</gene>
<dbReference type="GO" id="GO:0003723">
    <property type="term" value="F:RNA binding"/>
    <property type="evidence" value="ECO:0007669"/>
    <property type="project" value="InterPro"/>
</dbReference>
<dbReference type="PROSITE" id="PS51375">
    <property type="entry name" value="PPR"/>
    <property type="match status" value="1"/>
</dbReference>
<dbReference type="Gene3D" id="1.25.40.10">
    <property type="entry name" value="Tetratricopeptide repeat domain"/>
    <property type="match status" value="1"/>
</dbReference>
<accession>A0A445FP18</accession>
<reference evidence="3 4" key="1">
    <citation type="submission" date="2018-09" db="EMBL/GenBank/DDBJ databases">
        <title>A high-quality reference genome of wild soybean provides a powerful tool to mine soybean genomes.</title>
        <authorList>
            <person name="Xie M."/>
            <person name="Chung C.Y.L."/>
            <person name="Li M.-W."/>
            <person name="Wong F.-L."/>
            <person name="Chan T.-F."/>
            <person name="Lam H.-M."/>
        </authorList>
    </citation>
    <scope>NUCLEOTIDE SEQUENCE [LARGE SCALE GENOMIC DNA]</scope>
    <source>
        <strain evidence="4">cv. W05</strain>
        <tissue evidence="3">Hypocotyl of etiolated seedlings</tissue>
    </source>
</reference>
<dbReference type="InterPro" id="IPR002885">
    <property type="entry name" value="PPR_rpt"/>
</dbReference>
<evidence type="ECO:0000256" key="1">
    <source>
        <dbReference type="ARBA" id="ARBA00022737"/>
    </source>
</evidence>
<evidence type="ECO:0000256" key="2">
    <source>
        <dbReference type="PROSITE-ProRule" id="PRU00708"/>
    </source>
</evidence>
<keyword evidence="4" id="KW-1185">Reference proteome</keyword>
<evidence type="ECO:0000313" key="4">
    <source>
        <dbReference type="Proteomes" id="UP000289340"/>
    </source>
</evidence>
<proteinExistence type="predicted"/>
<dbReference type="InterPro" id="IPR046960">
    <property type="entry name" value="PPR_At4g14850-like_plant"/>
</dbReference>
<comment type="caution">
    <text evidence="3">The sequence shown here is derived from an EMBL/GenBank/DDBJ whole genome shotgun (WGS) entry which is preliminary data.</text>
</comment>
<dbReference type="EMBL" id="QZWG01000018">
    <property type="protein sequence ID" value="RZB50631.1"/>
    <property type="molecule type" value="Genomic_DNA"/>
</dbReference>
<dbReference type="PANTHER" id="PTHR47926">
    <property type="entry name" value="PENTATRICOPEPTIDE REPEAT-CONTAINING PROTEIN"/>
    <property type="match status" value="1"/>
</dbReference>
<keyword evidence="1" id="KW-0677">Repeat</keyword>
<dbReference type="InterPro" id="IPR008979">
    <property type="entry name" value="Galactose-bd-like_sf"/>
</dbReference>
<protein>
    <submittedName>
        <fullName evidence="3">Pentatricopeptide repeat-containing protein</fullName>
    </submittedName>
</protein>
<dbReference type="InterPro" id="IPR011990">
    <property type="entry name" value="TPR-like_helical_dom_sf"/>
</dbReference>
<name>A0A445FP18_GLYSO</name>
<dbReference type="AlphaFoldDB" id="A0A445FP18"/>
<evidence type="ECO:0000313" key="3">
    <source>
        <dbReference type="EMBL" id="RZB50631.1"/>
    </source>
</evidence>
<dbReference type="SUPFAM" id="SSF49785">
    <property type="entry name" value="Galactose-binding domain-like"/>
    <property type="match status" value="1"/>
</dbReference>
<sequence length="224" mass="25301">MVHFDSPFVANALVSLYAKYASFNQIPHRDIALRNTYISTALQDSLYDTAFHLFRNMQATDAFRVNDFTLSILPIASTLLMEVKDVITWTEMVMAYMEFGLVNLALKVFDEMPEKNFVSYNTILAGLCQNEQGFEAMMLFVWKFFKSKFHIVDISSSKSFLRGRNKPSIIVHSAGHVVHVFVNGQFLGSVFGTSEDRSCTFNVFINLHARTNKIALLSVAVGLS</sequence>
<feature type="repeat" description="PPR" evidence="2">
    <location>
        <begin position="85"/>
        <end position="119"/>
    </location>
</feature>
<dbReference type="Pfam" id="PF01535">
    <property type="entry name" value="PPR"/>
    <property type="match status" value="2"/>
</dbReference>
<organism evidence="3 4">
    <name type="scientific">Glycine soja</name>
    <name type="common">Wild soybean</name>
    <dbReference type="NCBI Taxonomy" id="3848"/>
    <lineage>
        <taxon>Eukaryota</taxon>
        <taxon>Viridiplantae</taxon>
        <taxon>Streptophyta</taxon>
        <taxon>Embryophyta</taxon>
        <taxon>Tracheophyta</taxon>
        <taxon>Spermatophyta</taxon>
        <taxon>Magnoliopsida</taxon>
        <taxon>eudicotyledons</taxon>
        <taxon>Gunneridae</taxon>
        <taxon>Pentapetalae</taxon>
        <taxon>rosids</taxon>
        <taxon>fabids</taxon>
        <taxon>Fabales</taxon>
        <taxon>Fabaceae</taxon>
        <taxon>Papilionoideae</taxon>
        <taxon>50 kb inversion clade</taxon>
        <taxon>NPAAA clade</taxon>
        <taxon>indigoferoid/millettioid clade</taxon>
        <taxon>Phaseoleae</taxon>
        <taxon>Glycine</taxon>
        <taxon>Glycine subgen. Soja</taxon>
    </lineage>
</organism>
<dbReference type="NCBIfam" id="TIGR00756">
    <property type="entry name" value="PPR"/>
    <property type="match status" value="1"/>
</dbReference>